<accession>A0A6N3EZ39</accession>
<name>A0A6N3EZ39_9FIRM</name>
<dbReference type="RefSeq" id="WP_021842095.1">
    <property type="nucleotide sequence ID" value="NZ_CACRUX010000092.1"/>
</dbReference>
<protein>
    <submittedName>
        <fullName evidence="1">Uncharacterized protein</fullName>
    </submittedName>
</protein>
<organism evidence="1">
    <name type="scientific">Veillonella ratti</name>
    <dbReference type="NCBI Taxonomy" id="103892"/>
    <lineage>
        <taxon>Bacteria</taxon>
        <taxon>Bacillati</taxon>
        <taxon>Bacillota</taxon>
        <taxon>Negativicutes</taxon>
        <taxon>Veillonellales</taxon>
        <taxon>Veillonellaceae</taxon>
        <taxon>Veillonella</taxon>
    </lineage>
</organism>
<proteinExistence type="predicted"/>
<sequence>MAENDTYTSIERTYCIDAGKDFIIPQYLNFFLCILEERLQESLLDTAPIESVMKPFNEGYMLLVEYLKLNIFSRRHADKIVDMFNDGYMKAMDPELLWEREEYAAYVEDAHIIISKICHLVHYEQRYTCLTHNRYSMLAPFSLHDLIDATRLSNKEMTCKSKERREFTYGRIYLKGCRRIIRDINVALVNFGYKELPSPFQILLCRTMDLYDIVERLKNMVSYIEVSKKIPRPYIRREIESVHQSFHAFEAAFLNAFSQQATKNDVPAGTNNQSHQGGPKFLNSQPHKEKVARVLKSLAVNLASLRWGLYFLTLSYGSGYINQFGELAIKKGNVKNRAAGRRQKRIVQTSCTIS</sequence>
<gene>
    <name evidence="1" type="ORF">VRLFYP33_02090</name>
</gene>
<dbReference type="EMBL" id="CACRUX010000092">
    <property type="protein sequence ID" value="VYU45019.1"/>
    <property type="molecule type" value="Genomic_DNA"/>
</dbReference>
<evidence type="ECO:0000313" key="1">
    <source>
        <dbReference type="EMBL" id="VYU45019.1"/>
    </source>
</evidence>
<reference evidence="1" key="1">
    <citation type="submission" date="2019-11" db="EMBL/GenBank/DDBJ databases">
        <authorList>
            <person name="Feng L."/>
        </authorList>
    </citation>
    <scope>NUCLEOTIDE SEQUENCE</scope>
    <source>
        <strain evidence="1">VrattiLFYP33</strain>
    </source>
</reference>
<dbReference type="AlphaFoldDB" id="A0A6N3EZ39"/>